<gene>
    <name evidence="1" type="ORF">RPERSI_LOCUS31383</name>
</gene>
<keyword evidence="2" id="KW-1185">Reference proteome</keyword>
<feature type="non-terminal residue" evidence="1">
    <location>
        <position position="162"/>
    </location>
</feature>
<evidence type="ECO:0000313" key="1">
    <source>
        <dbReference type="EMBL" id="CAG8840301.1"/>
    </source>
</evidence>
<sequence length="162" mass="18075">MITNRISSVTPSMLATELMNNSKTLNKTLDTSANQVQPTSTRFAPNLEPIQNTLKYDKKLHYPCISEFEKAESTVIAKQYGVKDTQDPKVQAVLLGVASMIMLVLLTKYLDLLALDSTGRRNSLNFPNTAFMVRSDEPRGRVVATFVSDKETIPIVDLMFES</sequence>
<protein>
    <submittedName>
        <fullName evidence="1">12514_t:CDS:1</fullName>
    </submittedName>
</protein>
<organism evidence="1 2">
    <name type="scientific">Racocetra persica</name>
    <dbReference type="NCBI Taxonomy" id="160502"/>
    <lineage>
        <taxon>Eukaryota</taxon>
        <taxon>Fungi</taxon>
        <taxon>Fungi incertae sedis</taxon>
        <taxon>Mucoromycota</taxon>
        <taxon>Glomeromycotina</taxon>
        <taxon>Glomeromycetes</taxon>
        <taxon>Diversisporales</taxon>
        <taxon>Gigasporaceae</taxon>
        <taxon>Racocetra</taxon>
    </lineage>
</organism>
<dbReference type="Proteomes" id="UP000789920">
    <property type="component" value="Unassembled WGS sequence"/>
</dbReference>
<evidence type="ECO:0000313" key="2">
    <source>
        <dbReference type="Proteomes" id="UP000789920"/>
    </source>
</evidence>
<proteinExistence type="predicted"/>
<accession>A0ACA9SHU1</accession>
<comment type="caution">
    <text evidence="1">The sequence shown here is derived from an EMBL/GenBank/DDBJ whole genome shotgun (WGS) entry which is preliminary data.</text>
</comment>
<name>A0ACA9SHU1_9GLOM</name>
<reference evidence="1" key="1">
    <citation type="submission" date="2021-06" db="EMBL/GenBank/DDBJ databases">
        <authorList>
            <person name="Kallberg Y."/>
            <person name="Tangrot J."/>
            <person name="Rosling A."/>
        </authorList>
    </citation>
    <scope>NUCLEOTIDE SEQUENCE</scope>
    <source>
        <strain evidence="1">MA461A</strain>
    </source>
</reference>
<dbReference type="EMBL" id="CAJVQC010126303">
    <property type="protein sequence ID" value="CAG8840301.1"/>
    <property type="molecule type" value="Genomic_DNA"/>
</dbReference>